<dbReference type="GO" id="GO:0000725">
    <property type="term" value="P:recombinational repair"/>
    <property type="evidence" value="ECO:0007669"/>
    <property type="project" value="TreeGrafter"/>
</dbReference>
<evidence type="ECO:0000313" key="14">
    <source>
        <dbReference type="EMBL" id="SDA52989.1"/>
    </source>
</evidence>
<dbReference type="GO" id="GO:0005829">
    <property type="term" value="C:cytosol"/>
    <property type="evidence" value="ECO:0007669"/>
    <property type="project" value="TreeGrafter"/>
</dbReference>
<dbReference type="FunFam" id="1.10.10.160:FF:000001">
    <property type="entry name" value="ATP-dependent DNA helicase"/>
    <property type="match status" value="1"/>
</dbReference>
<dbReference type="GO" id="GO:0016887">
    <property type="term" value="F:ATP hydrolysis activity"/>
    <property type="evidence" value="ECO:0007669"/>
    <property type="project" value="RHEA"/>
</dbReference>
<evidence type="ECO:0000256" key="11">
    <source>
        <dbReference type="RuleBase" id="RU364053"/>
    </source>
</evidence>
<keyword evidence="4 10" id="KW-0347">Helicase</keyword>
<dbReference type="GO" id="GO:0033202">
    <property type="term" value="C:DNA helicase complex"/>
    <property type="evidence" value="ECO:0007669"/>
    <property type="project" value="TreeGrafter"/>
</dbReference>
<dbReference type="NCBIfam" id="TIGR01073">
    <property type="entry name" value="pcrA"/>
    <property type="match status" value="1"/>
</dbReference>
<accession>A0A1G5W4E9</accession>
<evidence type="ECO:0000256" key="1">
    <source>
        <dbReference type="ARBA" id="ARBA00009922"/>
    </source>
</evidence>
<dbReference type="PANTHER" id="PTHR11070:SF2">
    <property type="entry name" value="ATP-DEPENDENT DNA HELICASE SRS2"/>
    <property type="match status" value="1"/>
</dbReference>
<evidence type="ECO:0000259" key="13">
    <source>
        <dbReference type="PROSITE" id="PS51217"/>
    </source>
</evidence>
<dbReference type="GO" id="GO:0009314">
    <property type="term" value="P:response to radiation"/>
    <property type="evidence" value="ECO:0007669"/>
    <property type="project" value="UniProtKB-ARBA"/>
</dbReference>
<evidence type="ECO:0000313" key="15">
    <source>
        <dbReference type="Proteomes" id="UP000199689"/>
    </source>
</evidence>
<evidence type="ECO:0000256" key="3">
    <source>
        <dbReference type="ARBA" id="ARBA00022801"/>
    </source>
</evidence>
<dbReference type="GO" id="GO:0003677">
    <property type="term" value="F:DNA binding"/>
    <property type="evidence" value="ECO:0007669"/>
    <property type="project" value="UniProtKB-KW"/>
</dbReference>
<keyword evidence="2 10" id="KW-0547">Nucleotide-binding</keyword>
<keyword evidence="6 11" id="KW-0238">DNA-binding</keyword>
<dbReference type="OrthoDB" id="9810135at2"/>
<dbReference type="STRING" id="209880.SAMN02910343_01124"/>
<dbReference type="AlphaFoldDB" id="A0A1G5W4E9"/>
<evidence type="ECO:0000256" key="5">
    <source>
        <dbReference type="ARBA" id="ARBA00022840"/>
    </source>
</evidence>
<comment type="similarity">
    <text evidence="1 11">Belongs to the helicase family. UvrD subfamily.</text>
</comment>
<dbReference type="InterPro" id="IPR014017">
    <property type="entry name" value="DNA_helicase_UvrD-like_C"/>
</dbReference>
<dbReference type="EC" id="5.6.2.4" evidence="11"/>
<dbReference type="RefSeq" id="WP_091364677.1">
    <property type="nucleotide sequence ID" value="NZ_FMXA01000013.1"/>
</dbReference>
<dbReference type="Pfam" id="PF13361">
    <property type="entry name" value="UvrD_C"/>
    <property type="match status" value="1"/>
</dbReference>
<organism evidence="14 15">
    <name type="scientific">Allisonella histaminiformans</name>
    <dbReference type="NCBI Taxonomy" id="209880"/>
    <lineage>
        <taxon>Bacteria</taxon>
        <taxon>Bacillati</taxon>
        <taxon>Bacillota</taxon>
        <taxon>Negativicutes</taxon>
        <taxon>Veillonellales</taxon>
        <taxon>Veillonellaceae</taxon>
        <taxon>Allisonella</taxon>
    </lineage>
</organism>
<keyword evidence="15" id="KW-1185">Reference proteome</keyword>
<dbReference type="CDD" id="cd18807">
    <property type="entry name" value="SF1_C_UvrD"/>
    <property type="match status" value="1"/>
</dbReference>
<keyword evidence="5 10" id="KW-0067">ATP-binding</keyword>
<dbReference type="PROSITE" id="PS51198">
    <property type="entry name" value="UVRD_HELICASE_ATP_BIND"/>
    <property type="match status" value="1"/>
</dbReference>
<dbReference type="InterPro" id="IPR013986">
    <property type="entry name" value="DExx_box_DNA_helicase_dom_sf"/>
</dbReference>
<dbReference type="GO" id="GO:0043138">
    <property type="term" value="F:3'-5' DNA helicase activity"/>
    <property type="evidence" value="ECO:0007669"/>
    <property type="project" value="UniProtKB-EC"/>
</dbReference>
<dbReference type="Pfam" id="PF21196">
    <property type="entry name" value="PcrA_UvrD_tudor"/>
    <property type="match status" value="1"/>
</dbReference>
<dbReference type="Gene3D" id="3.40.50.300">
    <property type="entry name" value="P-loop containing nucleotide triphosphate hydrolases"/>
    <property type="match status" value="2"/>
</dbReference>
<feature type="domain" description="UvrD-like helicase C-terminal" evidence="13">
    <location>
        <begin position="286"/>
        <end position="560"/>
    </location>
</feature>
<dbReference type="GeneID" id="87756142"/>
<sequence length="736" mass="84113">MAEFLDSLNKEQRAAVQQIDGPLLIMAGAGSGKTKALTCRIAYMLEKGIDPHKILAITFTNKAAQEMRERVHNLVGSEAEYIWMYTFHSFGARFLRREIQNYPPYTSQFTIYDSDDTKQLIKNILKEMNLDDKQFQPNAVAGHISSAKNRLLGPAAYRKAVGDNFFAQRIADIYDRYDAAMKRNNALDFDDLLLVTTELLKKKEIREKWQNRFHYILIDEYQDTNHAQYLMARYIAGNRQNICAVGDADQSIYSWRGADLRNILDFQKDYPDAKIIKLEQNYRSTKVILQAANEVIKNNLDRPSKRLWTQNEKGALIQHFEAVDEHEEANYIVSSMKKNHEQNRVPYGNMAILYRMNAQSRILEEALVRRGIAYTMVGGVRFYDRAEIKDIMAYLKVLGNMRDDISLRRIINTPKRGIGATTVEKLSEYASEHGISLFEAVMAADDTNVTSSARQKLQKFSALIFGLLNAVSEGDVFQLIQKVLDDTGYLRNLQKSDDPQSESREENLGELLSVARDFMRNNPDGDLTAFLEQVALVNDVDNYDGEDDKVTLMTLHSAKGLEFPVVYIAGMDEGIFPGVRSLMNDTAMEEERRLCYVGITRARQKLYLTNTRMRTMYGKLKPYTPSRFLKEIPSDLVQQIEVEESQRRKTQVMRRYDTYASERAVSTAAYSGIPKNRSQGARYDWKAGDKVIHKLWGKGKVLSVSGTGKSMILKLQFPGQQVRQVMAAFAPLEKED</sequence>
<evidence type="ECO:0000256" key="8">
    <source>
        <dbReference type="ARBA" id="ARBA00034617"/>
    </source>
</evidence>
<dbReference type="Proteomes" id="UP000199689">
    <property type="component" value="Unassembled WGS sequence"/>
</dbReference>
<feature type="binding site" evidence="10">
    <location>
        <begin position="27"/>
        <end position="34"/>
    </location>
    <ligand>
        <name>ATP</name>
        <dbReference type="ChEBI" id="CHEBI:30616"/>
    </ligand>
</feature>
<feature type="domain" description="UvrD-like helicase ATP-binding" evidence="12">
    <location>
        <begin position="6"/>
        <end position="285"/>
    </location>
</feature>
<keyword evidence="7" id="KW-0413">Isomerase</keyword>
<protein>
    <recommendedName>
        <fullName evidence="11">ATP-dependent DNA helicase</fullName>
        <ecNumber evidence="11">5.6.2.4</ecNumber>
    </recommendedName>
</protein>
<reference evidence="14 15" key="1">
    <citation type="submission" date="2016-10" db="EMBL/GenBank/DDBJ databases">
        <authorList>
            <person name="de Groot N.N."/>
        </authorList>
    </citation>
    <scope>NUCLEOTIDE SEQUENCE [LARGE SCALE GENOMIC DNA]</scope>
    <source>
        <strain evidence="14 15">DSM 15230</strain>
    </source>
</reference>
<dbReference type="FunFam" id="1.10.486.10:FF:000003">
    <property type="entry name" value="ATP-dependent DNA helicase"/>
    <property type="match status" value="1"/>
</dbReference>
<evidence type="ECO:0000259" key="12">
    <source>
        <dbReference type="PROSITE" id="PS51198"/>
    </source>
</evidence>
<evidence type="ECO:0000256" key="7">
    <source>
        <dbReference type="ARBA" id="ARBA00023235"/>
    </source>
</evidence>
<dbReference type="PROSITE" id="PS51217">
    <property type="entry name" value="UVRD_HELICASE_CTER"/>
    <property type="match status" value="1"/>
</dbReference>
<evidence type="ECO:0000256" key="4">
    <source>
        <dbReference type="ARBA" id="ARBA00022806"/>
    </source>
</evidence>
<comment type="catalytic activity">
    <reaction evidence="9 11">
        <text>ATP + H2O = ADP + phosphate + H(+)</text>
        <dbReference type="Rhea" id="RHEA:13065"/>
        <dbReference type="ChEBI" id="CHEBI:15377"/>
        <dbReference type="ChEBI" id="CHEBI:15378"/>
        <dbReference type="ChEBI" id="CHEBI:30616"/>
        <dbReference type="ChEBI" id="CHEBI:43474"/>
        <dbReference type="ChEBI" id="CHEBI:456216"/>
        <dbReference type="EC" id="5.6.2.4"/>
    </reaction>
</comment>
<comment type="catalytic activity">
    <reaction evidence="8">
        <text>Couples ATP hydrolysis with the unwinding of duplex DNA by translocating in the 3'-5' direction.</text>
        <dbReference type="EC" id="5.6.2.4"/>
    </reaction>
</comment>
<evidence type="ECO:0000256" key="6">
    <source>
        <dbReference type="ARBA" id="ARBA00023125"/>
    </source>
</evidence>
<dbReference type="Gene3D" id="1.10.486.10">
    <property type="entry name" value="PCRA, domain 4"/>
    <property type="match status" value="1"/>
</dbReference>
<dbReference type="SUPFAM" id="SSF52540">
    <property type="entry name" value="P-loop containing nucleoside triphosphate hydrolases"/>
    <property type="match status" value="1"/>
</dbReference>
<dbReference type="InterPro" id="IPR027417">
    <property type="entry name" value="P-loop_NTPase"/>
</dbReference>
<keyword evidence="3 10" id="KW-0378">Hydrolase</keyword>
<dbReference type="CDD" id="cd17932">
    <property type="entry name" value="DEXQc_UvrD"/>
    <property type="match status" value="1"/>
</dbReference>
<dbReference type="Pfam" id="PF00580">
    <property type="entry name" value="UvrD-helicase"/>
    <property type="match status" value="1"/>
</dbReference>
<dbReference type="GO" id="GO:0006260">
    <property type="term" value="P:DNA replication"/>
    <property type="evidence" value="ECO:0007669"/>
    <property type="project" value="InterPro"/>
</dbReference>
<dbReference type="GO" id="GO:0005524">
    <property type="term" value="F:ATP binding"/>
    <property type="evidence" value="ECO:0007669"/>
    <property type="project" value="UniProtKB-UniRule"/>
</dbReference>
<name>A0A1G5W4E9_9FIRM</name>
<evidence type="ECO:0000256" key="2">
    <source>
        <dbReference type="ARBA" id="ARBA00022741"/>
    </source>
</evidence>
<evidence type="ECO:0000256" key="10">
    <source>
        <dbReference type="PROSITE-ProRule" id="PRU00560"/>
    </source>
</evidence>
<dbReference type="PANTHER" id="PTHR11070">
    <property type="entry name" value="UVRD / RECB / PCRA DNA HELICASE FAMILY MEMBER"/>
    <property type="match status" value="1"/>
</dbReference>
<dbReference type="InterPro" id="IPR000212">
    <property type="entry name" value="DNA_helicase_UvrD/REP"/>
</dbReference>
<proteinExistence type="inferred from homology"/>
<dbReference type="InterPro" id="IPR014016">
    <property type="entry name" value="UvrD-like_ATP-bd"/>
</dbReference>
<gene>
    <name evidence="14" type="ORF">SAMN02910343_01124</name>
</gene>
<dbReference type="EMBL" id="FMXA01000013">
    <property type="protein sequence ID" value="SDA52989.1"/>
    <property type="molecule type" value="Genomic_DNA"/>
</dbReference>
<dbReference type="InterPro" id="IPR005751">
    <property type="entry name" value="ATP-dep_DNA_helicase_PcrA"/>
</dbReference>
<dbReference type="Gene3D" id="1.10.10.160">
    <property type="match status" value="1"/>
</dbReference>
<evidence type="ECO:0000256" key="9">
    <source>
        <dbReference type="ARBA" id="ARBA00048988"/>
    </source>
</evidence>